<dbReference type="EMBL" id="JABBJJ010000087">
    <property type="protein sequence ID" value="NMO17075.1"/>
    <property type="molecule type" value="Genomic_DNA"/>
</dbReference>
<name>A0A848LH93_9BACT</name>
<gene>
    <name evidence="1" type="ORF">HG543_19740</name>
</gene>
<organism evidence="1 2">
    <name type="scientific">Pyxidicoccus fallax</name>
    <dbReference type="NCBI Taxonomy" id="394095"/>
    <lineage>
        <taxon>Bacteria</taxon>
        <taxon>Pseudomonadati</taxon>
        <taxon>Myxococcota</taxon>
        <taxon>Myxococcia</taxon>
        <taxon>Myxococcales</taxon>
        <taxon>Cystobacterineae</taxon>
        <taxon>Myxococcaceae</taxon>
        <taxon>Pyxidicoccus</taxon>
    </lineage>
</organism>
<comment type="caution">
    <text evidence="1">The sequence shown here is derived from an EMBL/GenBank/DDBJ whole genome shotgun (WGS) entry which is preliminary data.</text>
</comment>
<proteinExistence type="predicted"/>
<evidence type="ECO:0000313" key="2">
    <source>
        <dbReference type="Proteomes" id="UP000518300"/>
    </source>
</evidence>
<dbReference type="RefSeq" id="WP_169346357.1">
    <property type="nucleotide sequence ID" value="NZ_JABBJJ010000087.1"/>
</dbReference>
<reference evidence="1 2" key="1">
    <citation type="submission" date="2020-04" db="EMBL/GenBank/DDBJ databases">
        <title>Draft genome of Pyxidicoccus fallax type strain.</title>
        <authorList>
            <person name="Whitworth D.E."/>
        </authorList>
    </citation>
    <scope>NUCLEOTIDE SEQUENCE [LARGE SCALE GENOMIC DNA]</scope>
    <source>
        <strain evidence="1 2">DSM 14698</strain>
    </source>
</reference>
<keyword evidence="2" id="KW-1185">Reference proteome</keyword>
<sequence>MRPLTLLLPCLALSGCMLEPDDPVYLSGTVLEADGTPWRGGPLTLMRPRKVNIRLNEYRAEVWDTRYEPWAEVTPGADGLFLHALQARDTGADELERPHPWTDLTSFQLHLPPREDGGRDFLWFQAKFDADLPPLRPWASSLRAEAAEGGVRLSWDAVQPTADIPEPKYFMLLQGEQGIAWVAETRSGEPWVGPELLEDFTDGRARVQAVARGDRTWVQQTMLYNAVSESPPLPLPFAGEVPASRGAPCSVMGDAPLQPCPFTDGKLATLRVPYSGNRLAQEVTVLLPEPVRPRRVVVRGLLGAGPTEVVHAEGSMDGVTWLPLGESPPLPDLYSIPYTDDPATVFDTERFVDVLVPEEAPAVRQVRVWATATFSEAPPPGTQPRASISQLREVSVFAAPDAD</sequence>
<evidence type="ECO:0008006" key="3">
    <source>
        <dbReference type="Google" id="ProtNLM"/>
    </source>
</evidence>
<evidence type="ECO:0000313" key="1">
    <source>
        <dbReference type="EMBL" id="NMO17075.1"/>
    </source>
</evidence>
<dbReference type="PROSITE" id="PS51257">
    <property type="entry name" value="PROKAR_LIPOPROTEIN"/>
    <property type="match status" value="1"/>
</dbReference>
<dbReference type="AlphaFoldDB" id="A0A848LH93"/>
<protein>
    <recommendedName>
        <fullName evidence="3">Lipoprotein</fullName>
    </recommendedName>
</protein>
<dbReference type="Proteomes" id="UP000518300">
    <property type="component" value="Unassembled WGS sequence"/>
</dbReference>
<accession>A0A848LH93</accession>